<evidence type="ECO:0000256" key="1">
    <source>
        <dbReference type="ARBA" id="ARBA00022801"/>
    </source>
</evidence>
<organism evidence="2 3">
    <name type="scientific">Aureliella helgolandensis</name>
    <dbReference type="NCBI Taxonomy" id="2527968"/>
    <lineage>
        <taxon>Bacteria</taxon>
        <taxon>Pseudomonadati</taxon>
        <taxon>Planctomycetota</taxon>
        <taxon>Planctomycetia</taxon>
        <taxon>Pirellulales</taxon>
        <taxon>Pirellulaceae</taxon>
        <taxon>Aureliella</taxon>
    </lineage>
</organism>
<name>A0A518GAR8_9BACT</name>
<dbReference type="KEGG" id="ahel:Q31a_40290"/>
<dbReference type="AlphaFoldDB" id="A0A518GAR8"/>
<dbReference type="Pfam" id="PF12715">
    <property type="entry name" value="Abhydrolase_7"/>
    <property type="match status" value="1"/>
</dbReference>
<accession>A0A518GAR8</accession>
<dbReference type="EMBL" id="CP036298">
    <property type="protein sequence ID" value="QDV25702.1"/>
    <property type="molecule type" value="Genomic_DNA"/>
</dbReference>
<dbReference type="SUPFAM" id="SSF53474">
    <property type="entry name" value="alpha/beta-Hydrolases"/>
    <property type="match status" value="1"/>
</dbReference>
<dbReference type="Gene3D" id="3.40.50.1820">
    <property type="entry name" value="alpha/beta hydrolase"/>
    <property type="match status" value="1"/>
</dbReference>
<evidence type="ECO:0000313" key="3">
    <source>
        <dbReference type="Proteomes" id="UP000318017"/>
    </source>
</evidence>
<keyword evidence="1 2" id="KW-0378">Hydrolase</keyword>
<proteinExistence type="predicted"/>
<protein>
    <submittedName>
        <fullName evidence="2">Alpha/beta hydrolase family protein</fullName>
    </submittedName>
</protein>
<dbReference type="OrthoDB" id="3668964at2"/>
<dbReference type="RefSeq" id="WP_145081159.1">
    <property type="nucleotide sequence ID" value="NZ_CP036298.1"/>
</dbReference>
<dbReference type="Proteomes" id="UP000318017">
    <property type="component" value="Chromosome"/>
</dbReference>
<gene>
    <name evidence="2" type="ORF">Q31a_40290</name>
</gene>
<sequence length="454" mass="50240">MRTRFFTIHPTSLLALLLNAIFAVIPTLGQGLHAPPPGAERPTNMPLQSPGALASPRPLLAIEELGRAPLSNYGSLESVVQAMRAHRPLDLTVQQWRQQHPHAKYDQWAQAARRVLANGLHYDSGPLDLNAITTDRWETDDFVRETIEFNTAPWFRVPGYFYTPKNVPLPAPALVVFHEWGGPMLFGADRVSGESLHPAITQHRQKYTSGRALADWYAAQGYAVIVIDAYHFGRRAPRGLRGLPESYDPSQLDTETLNRYDAIVRQQLYTGVRELNWAGTTWAGVNYGDDSRCIDYLVSRPEVDPKRIGCTGLSGGGWRTNILAALDPRIKAAVSVGWMTTGDTQQAYNLSGAVGTFCLLPGVWDRIDIPDLVCMAAPKAVMVVSGTNDDLFPPLGQRDAAEQISAAYEWAGSKERFRNYAPAKTHCYDAEIQAQALAWFDQYLKATKAPNSNP</sequence>
<dbReference type="PANTHER" id="PTHR22946">
    <property type="entry name" value="DIENELACTONE HYDROLASE DOMAIN-CONTAINING PROTEIN-RELATED"/>
    <property type="match status" value="1"/>
</dbReference>
<reference evidence="2 3" key="1">
    <citation type="submission" date="2019-02" db="EMBL/GenBank/DDBJ databases">
        <title>Deep-cultivation of Planctomycetes and their phenomic and genomic characterization uncovers novel biology.</title>
        <authorList>
            <person name="Wiegand S."/>
            <person name="Jogler M."/>
            <person name="Boedeker C."/>
            <person name="Pinto D."/>
            <person name="Vollmers J."/>
            <person name="Rivas-Marin E."/>
            <person name="Kohn T."/>
            <person name="Peeters S.H."/>
            <person name="Heuer A."/>
            <person name="Rast P."/>
            <person name="Oberbeckmann S."/>
            <person name="Bunk B."/>
            <person name="Jeske O."/>
            <person name="Meyerdierks A."/>
            <person name="Storesund J.E."/>
            <person name="Kallscheuer N."/>
            <person name="Luecker S."/>
            <person name="Lage O.M."/>
            <person name="Pohl T."/>
            <person name="Merkel B.J."/>
            <person name="Hornburger P."/>
            <person name="Mueller R.-W."/>
            <person name="Bruemmer F."/>
            <person name="Labrenz M."/>
            <person name="Spormann A.M."/>
            <person name="Op den Camp H."/>
            <person name="Overmann J."/>
            <person name="Amann R."/>
            <person name="Jetten M.S.M."/>
            <person name="Mascher T."/>
            <person name="Medema M.H."/>
            <person name="Devos D.P."/>
            <person name="Kaster A.-K."/>
            <person name="Ovreas L."/>
            <person name="Rohde M."/>
            <person name="Galperin M.Y."/>
            <person name="Jogler C."/>
        </authorList>
    </citation>
    <scope>NUCLEOTIDE SEQUENCE [LARGE SCALE GENOMIC DNA]</scope>
    <source>
        <strain evidence="2 3">Q31a</strain>
    </source>
</reference>
<dbReference type="GO" id="GO:0052689">
    <property type="term" value="F:carboxylic ester hydrolase activity"/>
    <property type="evidence" value="ECO:0007669"/>
    <property type="project" value="UniProtKB-ARBA"/>
</dbReference>
<keyword evidence="3" id="KW-1185">Reference proteome</keyword>
<dbReference type="PANTHER" id="PTHR22946:SF9">
    <property type="entry name" value="POLYKETIDE TRANSFERASE AF380"/>
    <property type="match status" value="1"/>
</dbReference>
<dbReference type="InterPro" id="IPR050261">
    <property type="entry name" value="FrsA_esterase"/>
</dbReference>
<dbReference type="InterPro" id="IPR029058">
    <property type="entry name" value="AB_hydrolase_fold"/>
</dbReference>
<evidence type="ECO:0000313" key="2">
    <source>
        <dbReference type="EMBL" id="QDV25702.1"/>
    </source>
</evidence>
<dbReference type="InterPro" id="IPR025890">
    <property type="entry name" value="Abhydrolase_bac"/>
</dbReference>